<dbReference type="InterPro" id="IPR015414">
    <property type="entry name" value="TMEM64"/>
</dbReference>
<dbReference type="PANTHER" id="PTHR12677:SF59">
    <property type="entry name" value="GOLGI APPARATUS MEMBRANE PROTEIN TVP38-RELATED"/>
    <property type="match status" value="1"/>
</dbReference>
<evidence type="ECO:0000256" key="7">
    <source>
        <dbReference type="SAM" id="SignalP"/>
    </source>
</evidence>
<keyword evidence="2 6" id="KW-1003">Cell membrane</keyword>
<protein>
    <recommendedName>
        <fullName evidence="6">TVP38/TMEM64 family membrane protein</fullName>
    </recommendedName>
</protein>
<dbReference type="Proteomes" id="UP000707356">
    <property type="component" value="Unassembled WGS sequence"/>
</dbReference>
<comment type="caution">
    <text evidence="6">Lacks conserved residue(s) required for the propagation of feature annotation.</text>
</comment>
<dbReference type="InterPro" id="IPR032816">
    <property type="entry name" value="VTT_dom"/>
</dbReference>
<feature type="domain" description="VTT" evidence="8">
    <location>
        <begin position="80"/>
        <end position="197"/>
    </location>
</feature>
<accession>A0A951U727</accession>
<dbReference type="PANTHER" id="PTHR12677">
    <property type="entry name" value="GOLGI APPARATUS MEMBRANE PROTEIN TVP38-RELATED"/>
    <property type="match status" value="1"/>
</dbReference>
<feature type="transmembrane region" description="Helical" evidence="6">
    <location>
        <begin position="180"/>
        <end position="205"/>
    </location>
</feature>
<dbReference type="EMBL" id="JAHHHV010000088">
    <property type="protein sequence ID" value="MBW4468388.1"/>
    <property type="molecule type" value="Genomic_DNA"/>
</dbReference>
<comment type="caution">
    <text evidence="9">The sequence shown here is derived from an EMBL/GenBank/DDBJ whole genome shotgun (WGS) entry which is preliminary data.</text>
</comment>
<feature type="signal peptide" evidence="7">
    <location>
        <begin position="1"/>
        <end position="34"/>
    </location>
</feature>
<organism evidence="9 10">
    <name type="scientific">Pegethrix bostrychoides GSE-TBD4-15B</name>
    <dbReference type="NCBI Taxonomy" id="2839662"/>
    <lineage>
        <taxon>Bacteria</taxon>
        <taxon>Bacillati</taxon>
        <taxon>Cyanobacteriota</taxon>
        <taxon>Cyanophyceae</taxon>
        <taxon>Oculatellales</taxon>
        <taxon>Oculatellaceae</taxon>
        <taxon>Pegethrix</taxon>
    </lineage>
</organism>
<evidence type="ECO:0000256" key="1">
    <source>
        <dbReference type="ARBA" id="ARBA00004651"/>
    </source>
</evidence>
<dbReference type="GO" id="GO:0005886">
    <property type="term" value="C:plasma membrane"/>
    <property type="evidence" value="ECO:0007669"/>
    <property type="project" value="UniProtKB-SubCell"/>
</dbReference>
<keyword evidence="5 6" id="KW-0472">Membrane</keyword>
<feature type="chain" id="PRO_5037521921" description="TVP38/TMEM64 family membrane protein" evidence="7">
    <location>
        <begin position="35"/>
        <end position="253"/>
    </location>
</feature>
<evidence type="ECO:0000313" key="10">
    <source>
        <dbReference type="Proteomes" id="UP000707356"/>
    </source>
</evidence>
<reference evidence="9" key="1">
    <citation type="submission" date="2021-05" db="EMBL/GenBank/DDBJ databases">
        <authorList>
            <person name="Pietrasiak N."/>
            <person name="Ward R."/>
            <person name="Stajich J.E."/>
            <person name="Kurbessoian T."/>
        </authorList>
    </citation>
    <scope>NUCLEOTIDE SEQUENCE</scope>
    <source>
        <strain evidence="9">GSE-TBD4-15B</strain>
    </source>
</reference>
<comment type="similarity">
    <text evidence="6">Belongs to the TVP38/TMEM64 family.</text>
</comment>
<feature type="transmembrane region" description="Helical" evidence="6">
    <location>
        <begin position="149"/>
        <end position="168"/>
    </location>
</feature>
<feature type="transmembrane region" description="Helical" evidence="6">
    <location>
        <begin position="100"/>
        <end position="121"/>
    </location>
</feature>
<evidence type="ECO:0000256" key="5">
    <source>
        <dbReference type="ARBA" id="ARBA00023136"/>
    </source>
</evidence>
<comment type="subcellular location">
    <subcellularLocation>
        <location evidence="1 6">Cell membrane</location>
        <topology evidence="1 6">Multi-pass membrane protein</topology>
    </subcellularLocation>
</comment>
<keyword evidence="7" id="KW-0732">Signal</keyword>
<feature type="transmembrane region" description="Helical" evidence="6">
    <location>
        <begin position="60"/>
        <end position="93"/>
    </location>
</feature>
<evidence type="ECO:0000313" key="9">
    <source>
        <dbReference type="EMBL" id="MBW4468388.1"/>
    </source>
</evidence>
<proteinExistence type="inferred from homology"/>
<dbReference type="AlphaFoldDB" id="A0A951U727"/>
<keyword evidence="4 6" id="KW-1133">Transmembrane helix</keyword>
<dbReference type="Pfam" id="PF09335">
    <property type="entry name" value="VTT_dom"/>
    <property type="match status" value="1"/>
</dbReference>
<name>A0A951U727_9CYAN</name>
<gene>
    <name evidence="9" type="ORF">KME07_23425</name>
</gene>
<keyword evidence="3 6" id="KW-0812">Transmembrane</keyword>
<evidence type="ECO:0000259" key="8">
    <source>
        <dbReference type="Pfam" id="PF09335"/>
    </source>
</evidence>
<sequence length="253" mass="26400">MQSKTSGSLINLTQLILAASALTAGLTFALPALADSAPAADSAWHLQTALQTLLAQVQGWGAAGVAAFVALYVLATLLFVPGLLLTLGAGFIYGVAQGTLYVMLGASLGAILAFLTGRYLVRNWVSRQLQSYPKFTAIDRAVEREGFKIVLLARLSPLFPFNLLNYAFGITSVSLRDYALGCWGMLPGTLLYVYLGSLAGSLATLNVTSIPNPALRWGIQGLGLAATLATTLYGAKIAQQALAATADSQAGES</sequence>
<evidence type="ECO:0000256" key="3">
    <source>
        <dbReference type="ARBA" id="ARBA00022692"/>
    </source>
</evidence>
<reference evidence="9" key="2">
    <citation type="journal article" date="2022" name="Microbiol. Resour. Announc.">
        <title>Metagenome Sequencing to Explore Phylogenomics of Terrestrial Cyanobacteria.</title>
        <authorList>
            <person name="Ward R.D."/>
            <person name="Stajich J.E."/>
            <person name="Johansen J.R."/>
            <person name="Huntemann M."/>
            <person name="Clum A."/>
            <person name="Foster B."/>
            <person name="Foster B."/>
            <person name="Roux S."/>
            <person name="Palaniappan K."/>
            <person name="Varghese N."/>
            <person name="Mukherjee S."/>
            <person name="Reddy T.B.K."/>
            <person name="Daum C."/>
            <person name="Copeland A."/>
            <person name="Chen I.A."/>
            <person name="Ivanova N.N."/>
            <person name="Kyrpides N.C."/>
            <person name="Shapiro N."/>
            <person name="Eloe-Fadrosh E.A."/>
            <person name="Pietrasiak N."/>
        </authorList>
    </citation>
    <scope>NUCLEOTIDE SEQUENCE</scope>
    <source>
        <strain evidence="9">GSE-TBD4-15B</strain>
    </source>
</reference>
<evidence type="ECO:0000256" key="4">
    <source>
        <dbReference type="ARBA" id="ARBA00022989"/>
    </source>
</evidence>
<evidence type="ECO:0000256" key="2">
    <source>
        <dbReference type="ARBA" id="ARBA00022475"/>
    </source>
</evidence>
<evidence type="ECO:0000256" key="6">
    <source>
        <dbReference type="RuleBase" id="RU366058"/>
    </source>
</evidence>